<dbReference type="AlphaFoldDB" id="A0AAE3HIY2"/>
<accession>A0AAE3HIY2</accession>
<dbReference type="RefSeq" id="WP_257531992.1">
    <property type="nucleotide sequence ID" value="NZ_JANKAS010000010.1"/>
</dbReference>
<keyword evidence="2" id="KW-1185">Reference proteome</keyword>
<organism evidence="1 2">
    <name type="scientific">Irregularibacter muris</name>
    <dbReference type="NCBI Taxonomy" id="1796619"/>
    <lineage>
        <taxon>Bacteria</taxon>
        <taxon>Bacillati</taxon>
        <taxon>Bacillota</taxon>
        <taxon>Clostridia</taxon>
        <taxon>Eubacteriales</taxon>
        <taxon>Eubacteriaceae</taxon>
        <taxon>Irregularibacter</taxon>
    </lineage>
</organism>
<reference evidence="1" key="1">
    <citation type="submission" date="2022-07" db="EMBL/GenBank/DDBJ databases">
        <title>Enhanced cultured diversity of the mouse gut microbiota enables custom-made synthetic communities.</title>
        <authorList>
            <person name="Afrizal A."/>
        </authorList>
    </citation>
    <scope>NUCLEOTIDE SEQUENCE</scope>
    <source>
        <strain evidence="1">DSM 28593</strain>
    </source>
</reference>
<name>A0AAE3HIY2_9FIRM</name>
<protein>
    <submittedName>
        <fullName evidence="1">Uncharacterized protein</fullName>
    </submittedName>
</protein>
<evidence type="ECO:0000313" key="2">
    <source>
        <dbReference type="Proteomes" id="UP001205748"/>
    </source>
</evidence>
<gene>
    <name evidence="1" type="ORF">NSA47_11075</name>
</gene>
<proteinExistence type="predicted"/>
<dbReference type="EMBL" id="JANKAS010000010">
    <property type="protein sequence ID" value="MCR1899528.1"/>
    <property type="molecule type" value="Genomic_DNA"/>
</dbReference>
<comment type="caution">
    <text evidence="1">The sequence shown here is derived from an EMBL/GenBank/DDBJ whole genome shotgun (WGS) entry which is preliminary data.</text>
</comment>
<sequence length="78" mass="8837">MSTNKTNDEISTIDEEINKAISTISELEEWIKELSNDEGIIRIEKESPIKSKFSQLHMEVQSLTKSLTELGILDGEDL</sequence>
<dbReference type="Proteomes" id="UP001205748">
    <property type="component" value="Unassembled WGS sequence"/>
</dbReference>
<evidence type="ECO:0000313" key="1">
    <source>
        <dbReference type="EMBL" id="MCR1899528.1"/>
    </source>
</evidence>